<protein>
    <submittedName>
        <fullName evidence="1">DNA-binding protein YbaB</fullName>
    </submittedName>
</protein>
<comment type="caution">
    <text evidence="1">The sequence shown here is derived from an EMBL/GenBank/DDBJ whole genome shotgun (WGS) entry which is preliminary data.</text>
</comment>
<proteinExistence type="predicted"/>
<dbReference type="InterPro" id="IPR036894">
    <property type="entry name" value="YbaB-like_sf"/>
</dbReference>
<sequence length="173" mass="18601">MSSGFESLINEMMTELERQRAEMTRLQEGLASITATAVSPKRQVSVTVDAKGEVTELKFLTQAYRTMAGAELSDLIVTTLRDAQRDVKGKLAAHAGTAGPPGATPADIANGTVDWSVALTDIFTMPASLVDLLGHRPTDLLDGVDIDRPDVVLDELREARDSGRKPQERGPAQ</sequence>
<accession>A0A841C5H5</accession>
<name>A0A841C5H5_9ACTN</name>
<organism evidence="1 2">
    <name type="scientific">Allocatelliglobosispora scoriae</name>
    <dbReference type="NCBI Taxonomy" id="643052"/>
    <lineage>
        <taxon>Bacteria</taxon>
        <taxon>Bacillati</taxon>
        <taxon>Actinomycetota</taxon>
        <taxon>Actinomycetes</taxon>
        <taxon>Micromonosporales</taxon>
        <taxon>Micromonosporaceae</taxon>
        <taxon>Allocatelliglobosispora</taxon>
    </lineage>
</organism>
<evidence type="ECO:0000313" key="1">
    <source>
        <dbReference type="EMBL" id="MBB5874200.1"/>
    </source>
</evidence>
<dbReference type="Gene3D" id="3.30.1310.10">
    <property type="entry name" value="Nucleoid-associated protein YbaB-like domain"/>
    <property type="match status" value="1"/>
</dbReference>
<keyword evidence="1" id="KW-0238">DNA-binding</keyword>
<dbReference type="GO" id="GO:0003677">
    <property type="term" value="F:DNA binding"/>
    <property type="evidence" value="ECO:0007669"/>
    <property type="project" value="UniProtKB-KW"/>
</dbReference>
<dbReference type="AlphaFoldDB" id="A0A841C5H5"/>
<reference evidence="1 2" key="1">
    <citation type="submission" date="2020-08" db="EMBL/GenBank/DDBJ databases">
        <title>Sequencing the genomes of 1000 actinobacteria strains.</title>
        <authorList>
            <person name="Klenk H.-P."/>
        </authorList>
    </citation>
    <scope>NUCLEOTIDE SEQUENCE [LARGE SCALE GENOMIC DNA]</scope>
    <source>
        <strain evidence="1 2">DSM 45362</strain>
    </source>
</reference>
<gene>
    <name evidence="1" type="ORF">F4553_007634</name>
</gene>
<dbReference type="SUPFAM" id="SSF82607">
    <property type="entry name" value="YbaB-like"/>
    <property type="match status" value="1"/>
</dbReference>
<dbReference type="Pfam" id="PF02575">
    <property type="entry name" value="YbaB_DNA_bd"/>
    <property type="match status" value="1"/>
</dbReference>
<dbReference type="InterPro" id="IPR004401">
    <property type="entry name" value="YbaB/EbfC"/>
</dbReference>
<evidence type="ECO:0000313" key="2">
    <source>
        <dbReference type="Proteomes" id="UP000587527"/>
    </source>
</evidence>
<dbReference type="RefSeq" id="WP_184846131.1">
    <property type="nucleotide sequence ID" value="NZ_JACHMN010000003.1"/>
</dbReference>
<dbReference type="EMBL" id="JACHMN010000003">
    <property type="protein sequence ID" value="MBB5874200.1"/>
    <property type="molecule type" value="Genomic_DNA"/>
</dbReference>
<dbReference type="Proteomes" id="UP000587527">
    <property type="component" value="Unassembled WGS sequence"/>
</dbReference>
<keyword evidence="2" id="KW-1185">Reference proteome</keyword>